<dbReference type="eggNOG" id="KOG1577">
    <property type="taxonomic scope" value="Eukaryota"/>
</dbReference>
<dbReference type="AlphaFoldDB" id="K0R983"/>
<evidence type="ECO:0000259" key="1">
    <source>
        <dbReference type="Pfam" id="PF00248"/>
    </source>
</evidence>
<dbReference type="Proteomes" id="UP000266841">
    <property type="component" value="Unassembled WGS sequence"/>
</dbReference>
<name>K0R983_THAOC</name>
<dbReference type="InterPro" id="IPR023210">
    <property type="entry name" value="NADP_OxRdtase_dom"/>
</dbReference>
<comment type="caution">
    <text evidence="2">The sequence shown here is derived from an EMBL/GenBank/DDBJ whole genome shotgun (WGS) entry which is preliminary data.</text>
</comment>
<dbReference type="Gene3D" id="3.20.20.100">
    <property type="entry name" value="NADP-dependent oxidoreductase domain"/>
    <property type="match status" value="1"/>
</dbReference>
<dbReference type="OMA" id="WSINIFD"/>
<dbReference type="InterPro" id="IPR020471">
    <property type="entry name" value="AKR"/>
</dbReference>
<proteinExistence type="predicted"/>
<dbReference type="GO" id="GO:0016491">
    <property type="term" value="F:oxidoreductase activity"/>
    <property type="evidence" value="ECO:0007669"/>
    <property type="project" value="InterPro"/>
</dbReference>
<protein>
    <recommendedName>
        <fullName evidence="1">NADP-dependent oxidoreductase domain-containing protein</fullName>
    </recommendedName>
</protein>
<accession>K0R983</accession>
<dbReference type="PANTHER" id="PTHR11732">
    <property type="entry name" value="ALDO/KETO REDUCTASE"/>
    <property type="match status" value="1"/>
</dbReference>
<dbReference type="OrthoDB" id="416253at2759"/>
<gene>
    <name evidence="2" type="ORF">THAOC_32471</name>
</gene>
<evidence type="ECO:0000313" key="3">
    <source>
        <dbReference type="Proteomes" id="UP000266841"/>
    </source>
</evidence>
<keyword evidence="3" id="KW-1185">Reference proteome</keyword>
<feature type="domain" description="NADP-dependent oxidoreductase" evidence="1">
    <location>
        <begin position="61"/>
        <end position="325"/>
    </location>
</feature>
<sequence length="374" mass="42153">MNRSDPPSLLLKRDSIITYRASDPSDITDIFCTAPLIGPVSMIPNINFTSIASTAFSMPRVGLGTMSLAPSECVSTINDAIMTGYRLIDCAPVYFNEKQIGDAFLQLSVPRTDIFITSKLASPFHRSEHVEPALRKTLHDLSVGYLDLYLMHWPVAFKPVPIESNERGWRDESIDDSDNGKNIDPNVSIRETWQAMETLVDKGLVKHIGVANFPVILLHDLLSYSRIKPAVNQVEIHPYNQQSQLVSYCQSRNITVQAYRYPLGTPGYKERDEPNVLTDPVLTDIAQTRGVSVAQVCLQWSLQRGCFVIAKSSNKMHMEENLLLTSQNGLAKTEGNKIAQLTQDEMSRIAELDRGYRFFRPEEWWPDSPVPVFY</sequence>
<dbReference type="SUPFAM" id="SSF51430">
    <property type="entry name" value="NAD(P)-linked oxidoreductase"/>
    <property type="match status" value="1"/>
</dbReference>
<dbReference type="PROSITE" id="PS00798">
    <property type="entry name" value="ALDOKETO_REDUCTASE_1"/>
    <property type="match status" value="1"/>
</dbReference>
<reference evidence="2 3" key="1">
    <citation type="journal article" date="2012" name="Genome Biol.">
        <title>Genome and low-iron response of an oceanic diatom adapted to chronic iron limitation.</title>
        <authorList>
            <person name="Lommer M."/>
            <person name="Specht M."/>
            <person name="Roy A.S."/>
            <person name="Kraemer L."/>
            <person name="Andreson R."/>
            <person name="Gutowska M.A."/>
            <person name="Wolf J."/>
            <person name="Bergner S.V."/>
            <person name="Schilhabel M.B."/>
            <person name="Klostermeier U.C."/>
            <person name="Beiko R.G."/>
            <person name="Rosenstiel P."/>
            <person name="Hippler M."/>
            <person name="Laroche J."/>
        </authorList>
    </citation>
    <scope>NUCLEOTIDE SEQUENCE [LARGE SCALE GENOMIC DNA]</scope>
    <source>
        <strain evidence="2 3">CCMP1005</strain>
    </source>
</reference>
<organism evidence="2 3">
    <name type="scientific">Thalassiosira oceanica</name>
    <name type="common">Marine diatom</name>
    <dbReference type="NCBI Taxonomy" id="159749"/>
    <lineage>
        <taxon>Eukaryota</taxon>
        <taxon>Sar</taxon>
        <taxon>Stramenopiles</taxon>
        <taxon>Ochrophyta</taxon>
        <taxon>Bacillariophyta</taxon>
        <taxon>Coscinodiscophyceae</taxon>
        <taxon>Thalassiosirophycidae</taxon>
        <taxon>Thalassiosirales</taxon>
        <taxon>Thalassiosiraceae</taxon>
        <taxon>Thalassiosira</taxon>
    </lineage>
</organism>
<dbReference type="InterPro" id="IPR018170">
    <property type="entry name" value="Aldo/ket_reductase_CS"/>
</dbReference>
<dbReference type="Pfam" id="PF00248">
    <property type="entry name" value="Aldo_ket_red"/>
    <property type="match status" value="1"/>
</dbReference>
<dbReference type="EMBL" id="AGNL01045515">
    <property type="protein sequence ID" value="EJK48709.1"/>
    <property type="molecule type" value="Genomic_DNA"/>
</dbReference>
<evidence type="ECO:0000313" key="2">
    <source>
        <dbReference type="EMBL" id="EJK48709.1"/>
    </source>
</evidence>
<dbReference type="PRINTS" id="PR00069">
    <property type="entry name" value="ALDKETRDTASE"/>
</dbReference>
<dbReference type="InterPro" id="IPR036812">
    <property type="entry name" value="NAD(P)_OxRdtase_dom_sf"/>
</dbReference>